<dbReference type="Pfam" id="PF04083">
    <property type="entry name" value="Abhydro_lipase"/>
    <property type="match status" value="1"/>
</dbReference>
<dbReference type="ESTHER" id="trica-d2a0w9">
    <property type="family name" value="Acidic_Lipase"/>
</dbReference>
<protein>
    <recommendedName>
        <fullName evidence="7">Lipase</fullName>
    </recommendedName>
</protein>
<dbReference type="AlphaFoldDB" id="D2A0W9"/>
<dbReference type="InterPro" id="IPR006693">
    <property type="entry name" value="AB_hydrolase_lipase"/>
</dbReference>
<sequence length="398" mass="44768">MAIQTKLVIIFLLSSLLYGREVSADSDVGLNTVEMIEKHGYVCETHYITTEDGYILTYHRIPHGKNNDNSTKRPAVLLMHGLISSSADYVNMGPNNSLAYILADIGYDVWLGNARGNGWSRNHTTLDIVADAEKFFDFSWHEIGYYDLPAAIDYILDVNGDDSIYYVGHSQGTTAFMVLGSTRPEYNSKIKIASLMGPASYMEHQSTTLLVGLSKYIFELEKVVKKYTIFEIPLLAQLRKFASDFCSNPDSLNICEDVIGLIGGQDKPQFDFEKFPVILTNAPSNAAMKQLYHYGQLIKNGGFSQFDFGSKEKNKEIYGTDTPPAYDLSKISAPVAVYYGKNDQLVNYLDAQTVVKNLGNVANDYFIPYDLFDHLDFIFAKDVVNMLYVELIKVMQKY</sequence>
<dbReference type="PhylomeDB" id="D2A0W9"/>
<gene>
    <name evidence="11" type="primary">AUGUSTUS-3.0.2_07189</name>
    <name evidence="11" type="ORF">TcasGA2_TC007189</name>
</gene>
<feature type="chain" id="PRO_5003028687" description="Lipase" evidence="9">
    <location>
        <begin position="25"/>
        <end position="398"/>
    </location>
</feature>
<feature type="active site" description="Charge relay system" evidence="8">
    <location>
        <position position="343"/>
    </location>
</feature>
<dbReference type="GO" id="GO:0006629">
    <property type="term" value="P:lipid metabolic process"/>
    <property type="evidence" value="ECO:0000318"/>
    <property type="project" value="GO_Central"/>
</dbReference>
<keyword evidence="4 7" id="KW-0442">Lipid degradation</keyword>
<comment type="similarity">
    <text evidence="1 7">Belongs to the AB hydrolase superfamily. Lipase family.</text>
</comment>
<dbReference type="PIRSF" id="PIRSF000862">
    <property type="entry name" value="Steryl_ester_lip"/>
    <property type="match status" value="1"/>
</dbReference>
<dbReference type="KEGG" id="tca:661631"/>
<dbReference type="GO" id="GO:0016042">
    <property type="term" value="P:lipid catabolic process"/>
    <property type="evidence" value="ECO:0007669"/>
    <property type="project" value="UniProtKB-KW"/>
</dbReference>
<dbReference type="InParanoid" id="D2A0W9"/>
<proteinExistence type="inferred from homology"/>
<keyword evidence="2 9" id="KW-0732">Signal</keyword>
<accession>D2A0W9</accession>
<feature type="active site" description="Nucleophile" evidence="8">
    <location>
        <position position="170"/>
    </location>
</feature>
<dbReference type="Proteomes" id="UP000007266">
    <property type="component" value="Linkage group 4"/>
</dbReference>
<evidence type="ECO:0000256" key="8">
    <source>
        <dbReference type="PIRSR" id="PIRSR000862-1"/>
    </source>
</evidence>
<dbReference type="OMA" id="TQVINIC"/>
<evidence type="ECO:0000313" key="11">
    <source>
        <dbReference type="EMBL" id="EFA01620.1"/>
    </source>
</evidence>
<evidence type="ECO:0000256" key="7">
    <source>
        <dbReference type="PIRNR" id="PIRNR000862"/>
    </source>
</evidence>
<dbReference type="FunFam" id="3.40.50.1820:FF:000057">
    <property type="entry name" value="Lipase"/>
    <property type="match status" value="1"/>
</dbReference>
<dbReference type="Gene3D" id="3.40.50.1820">
    <property type="entry name" value="alpha/beta hydrolase"/>
    <property type="match status" value="1"/>
</dbReference>
<feature type="signal peptide" evidence="9">
    <location>
        <begin position="1"/>
        <end position="24"/>
    </location>
</feature>
<evidence type="ECO:0000256" key="9">
    <source>
        <dbReference type="SAM" id="SignalP"/>
    </source>
</evidence>
<dbReference type="HOGENOM" id="CLU_010974_0_3_1"/>
<evidence type="ECO:0000256" key="1">
    <source>
        <dbReference type="ARBA" id="ARBA00010701"/>
    </source>
</evidence>
<evidence type="ECO:0000256" key="5">
    <source>
        <dbReference type="ARBA" id="ARBA00023098"/>
    </source>
</evidence>
<evidence type="ECO:0000256" key="3">
    <source>
        <dbReference type="ARBA" id="ARBA00022801"/>
    </source>
</evidence>
<reference evidence="11 12" key="2">
    <citation type="journal article" date="2010" name="Nucleic Acids Res.">
        <title>BeetleBase in 2010: revisions to provide comprehensive genomic information for Tribolium castaneum.</title>
        <authorList>
            <person name="Kim H.S."/>
            <person name="Murphy T."/>
            <person name="Xia J."/>
            <person name="Caragea D."/>
            <person name="Park Y."/>
            <person name="Beeman R.W."/>
            <person name="Lorenzen M.D."/>
            <person name="Butcher S."/>
            <person name="Manak J.R."/>
            <person name="Brown S.J."/>
        </authorList>
    </citation>
    <scope>GENOME REANNOTATION</scope>
    <source>
        <strain evidence="11 12">Georgia GA2</strain>
    </source>
</reference>
<dbReference type="STRING" id="7070.D2A0W9"/>
<dbReference type="InterPro" id="IPR029058">
    <property type="entry name" value="AB_hydrolase_fold"/>
</dbReference>
<keyword evidence="3 7" id="KW-0378">Hydrolase</keyword>
<evidence type="ECO:0000256" key="4">
    <source>
        <dbReference type="ARBA" id="ARBA00022963"/>
    </source>
</evidence>
<evidence type="ECO:0000259" key="10">
    <source>
        <dbReference type="Pfam" id="PF04083"/>
    </source>
</evidence>
<keyword evidence="5" id="KW-0443">Lipid metabolism</keyword>
<dbReference type="OrthoDB" id="9974421at2759"/>
<feature type="domain" description="Partial AB-hydrolase lipase" evidence="10">
    <location>
        <begin position="33"/>
        <end position="92"/>
    </location>
</feature>
<keyword evidence="12" id="KW-1185">Reference proteome</keyword>
<name>D2A0W9_TRICA</name>
<feature type="active site" description="Charge relay system" evidence="8">
    <location>
        <position position="374"/>
    </location>
</feature>
<dbReference type="MEROPS" id="S33.A85"/>
<reference evidence="11 12" key="1">
    <citation type="journal article" date="2008" name="Nature">
        <title>The genome of the model beetle and pest Tribolium castaneum.</title>
        <authorList>
            <consortium name="Tribolium Genome Sequencing Consortium"/>
            <person name="Richards S."/>
            <person name="Gibbs R.A."/>
            <person name="Weinstock G.M."/>
            <person name="Brown S.J."/>
            <person name="Denell R."/>
            <person name="Beeman R.W."/>
            <person name="Gibbs R."/>
            <person name="Beeman R.W."/>
            <person name="Brown S.J."/>
            <person name="Bucher G."/>
            <person name="Friedrich M."/>
            <person name="Grimmelikhuijzen C.J."/>
            <person name="Klingler M."/>
            <person name="Lorenzen M."/>
            <person name="Richards S."/>
            <person name="Roth S."/>
            <person name="Schroder R."/>
            <person name="Tautz D."/>
            <person name="Zdobnov E.M."/>
            <person name="Muzny D."/>
            <person name="Gibbs R.A."/>
            <person name="Weinstock G.M."/>
            <person name="Attaway T."/>
            <person name="Bell S."/>
            <person name="Buhay C.J."/>
            <person name="Chandrabose M.N."/>
            <person name="Chavez D."/>
            <person name="Clerk-Blankenburg K.P."/>
            <person name="Cree A."/>
            <person name="Dao M."/>
            <person name="Davis C."/>
            <person name="Chacko J."/>
            <person name="Dinh H."/>
            <person name="Dugan-Rocha S."/>
            <person name="Fowler G."/>
            <person name="Garner T.T."/>
            <person name="Garnes J."/>
            <person name="Gnirke A."/>
            <person name="Hawes A."/>
            <person name="Hernandez J."/>
            <person name="Hines S."/>
            <person name="Holder M."/>
            <person name="Hume J."/>
            <person name="Jhangiani S.N."/>
            <person name="Joshi V."/>
            <person name="Khan Z.M."/>
            <person name="Jackson L."/>
            <person name="Kovar C."/>
            <person name="Kowis A."/>
            <person name="Lee S."/>
            <person name="Lewis L.R."/>
            <person name="Margolis J."/>
            <person name="Morgan M."/>
            <person name="Nazareth L.V."/>
            <person name="Nguyen N."/>
            <person name="Okwuonu G."/>
            <person name="Parker D."/>
            <person name="Richards S."/>
            <person name="Ruiz S.J."/>
            <person name="Santibanez J."/>
            <person name="Savard J."/>
            <person name="Scherer S.E."/>
            <person name="Schneider B."/>
            <person name="Sodergren E."/>
            <person name="Tautz D."/>
            <person name="Vattahil S."/>
            <person name="Villasana D."/>
            <person name="White C.S."/>
            <person name="Wright R."/>
            <person name="Park Y."/>
            <person name="Beeman R.W."/>
            <person name="Lord J."/>
            <person name="Oppert B."/>
            <person name="Lorenzen M."/>
            <person name="Brown S."/>
            <person name="Wang L."/>
            <person name="Savard J."/>
            <person name="Tautz D."/>
            <person name="Richards S."/>
            <person name="Weinstock G."/>
            <person name="Gibbs R.A."/>
            <person name="Liu Y."/>
            <person name="Worley K."/>
            <person name="Weinstock G."/>
            <person name="Elsik C.G."/>
            <person name="Reese J.T."/>
            <person name="Elhaik E."/>
            <person name="Landan G."/>
            <person name="Graur D."/>
            <person name="Arensburger P."/>
            <person name="Atkinson P."/>
            <person name="Beeman R.W."/>
            <person name="Beidler J."/>
            <person name="Brown S.J."/>
            <person name="Demuth J.P."/>
            <person name="Drury D.W."/>
            <person name="Du Y.Z."/>
            <person name="Fujiwara H."/>
            <person name="Lorenzen M."/>
            <person name="Maselli V."/>
            <person name="Osanai M."/>
            <person name="Park Y."/>
            <person name="Robertson H.M."/>
            <person name="Tu Z."/>
            <person name="Wang J.J."/>
            <person name="Wang S."/>
            <person name="Richards S."/>
            <person name="Song H."/>
            <person name="Zhang L."/>
            <person name="Sodergren E."/>
            <person name="Werner D."/>
            <person name="Stanke M."/>
            <person name="Morgenstern B."/>
            <person name="Solovyev V."/>
            <person name="Kosarev P."/>
            <person name="Brown G."/>
            <person name="Chen H.C."/>
            <person name="Ermolaeva O."/>
            <person name="Hlavina W."/>
            <person name="Kapustin Y."/>
            <person name="Kiryutin B."/>
            <person name="Kitts P."/>
            <person name="Maglott D."/>
            <person name="Pruitt K."/>
            <person name="Sapojnikov V."/>
            <person name="Souvorov A."/>
            <person name="Mackey A.J."/>
            <person name="Waterhouse R.M."/>
            <person name="Wyder S."/>
            <person name="Zdobnov E.M."/>
            <person name="Zdobnov E.M."/>
            <person name="Wyder S."/>
            <person name="Kriventseva E.V."/>
            <person name="Kadowaki T."/>
            <person name="Bork P."/>
            <person name="Aranda M."/>
            <person name="Bao R."/>
            <person name="Beermann A."/>
            <person name="Berns N."/>
            <person name="Bolognesi R."/>
            <person name="Bonneton F."/>
            <person name="Bopp D."/>
            <person name="Brown S.J."/>
            <person name="Bucher G."/>
            <person name="Butts T."/>
            <person name="Chaumot A."/>
            <person name="Denell R.E."/>
            <person name="Ferrier D.E."/>
            <person name="Friedrich M."/>
            <person name="Gordon C.M."/>
            <person name="Jindra M."/>
            <person name="Klingler M."/>
            <person name="Lan Q."/>
            <person name="Lattorff H.M."/>
            <person name="Laudet V."/>
            <person name="von Levetsow C."/>
            <person name="Liu Z."/>
            <person name="Lutz R."/>
            <person name="Lynch J.A."/>
            <person name="da Fonseca R.N."/>
            <person name="Posnien N."/>
            <person name="Reuter R."/>
            <person name="Roth S."/>
            <person name="Savard J."/>
            <person name="Schinko J.B."/>
            <person name="Schmitt C."/>
            <person name="Schoppmeier M."/>
            <person name="Schroder R."/>
            <person name="Shippy T.D."/>
            <person name="Simonnet F."/>
            <person name="Marques-Souza H."/>
            <person name="Tautz D."/>
            <person name="Tomoyasu Y."/>
            <person name="Trauner J."/>
            <person name="Van der Zee M."/>
            <person name="Vervoort M."/>
            <person name="Wittkopp N."/>
            <person name="Wimmer E.A."/>
            <person name="Yang X."/>
            <person name="Jones A.K."/>
            <person name="Sattelle D.B."/>
            <person name="Ebert P.R."/>
            <person name="Nelson D."/>
            <person name="Scott J.G."/>
            <person name="Beeman R.W."/>
            <person name="Muthukrishnan S."/>
            <person name="Kramer K.J."/>
            <person name="Arakane Y."/>
            <person name="Beeman R.W."/>
            <person name="Zhu Q."/>
            <person name="Hogenkamp D."/>
            <person name="Dixit R."/>
            <person name="Oppert B."/>
            <person name="Jiang H."/>
            <person name="Zou Z."/>
            <person name="Marshall J."/>
            <person name="Elpidina E."/>
            <person name="Vinokurov K."/>
            <person name="Oppert C."/>
            <person name="Zou Z."/>
            <person name="Evans J."/>
            <person name="Lu Z."/>
            <person name="Zhao P."/>
            <person name="Sumathipala N."/>
            <person name="Altincicek B."/>
            <person name="Vilcinskas A."/>
            <person name="Williams M."/>
            <person name="Hultmark D."/>
            <person name="Hetru C."/>
            <person name="Jiang H."/>
            <person name="Grimmelikhuijzen C.J."/>
            <person name="Hauser F."/>
            <person name="Cazzamali G."/>
            <person name="Williamson M."/>
            <person name="Park Y."/>
            <person name="Li B."/>
            <person name="Tanaka Y."/>
            <person name="Predel R."/>
            <person name="Neupert S."/>
            <person name="Schachtner J."/>
            <person name="Verleyen P."/>
            <person name="Raible F."/>
            <person name="Bork P."/>
            <person name="Friedrich M."/>
            <person name="Walden K.K."/>
            <person name="Robertson H.M."/>
            <person name="Angeli S."/>
            <person name="Foret S."/>
            <person name="Bucher G."/>
            <person name="Schuetz S."/>
            <person name="Maleszka R."/>
            <person name="Wimmer E.A."/>
            <person name="Beeman R.W."/>
            <person name="Lorenzen M."/>
            <person name="Tomoyasu Y."/>
            <person name="Miller S.C."/>
            <person name="Grossmann D."/>
            <person name="Bucher G."/>
        </authorList>
    </citation>
    <scope>NUCLEOTIDE SEQUENCE [LARGE SCALE GENOMIC DNA]</scope>
    <source>
        <strain evidence="11 12">Georgia GA2</strain>
    </source>
</reference>
<dbReference type="PANTHER" id="PTHR11005">
    <property type="entry name" value="LYSOSOMAL ACID LIPASE-RELATED"/>
    <property type="match status" value="1"/>
</dbReference>
<evidence type="ECO:0000313" key="12">
    <source>
        <dbReference type="Proteomes" id="UP000007266"/>
    </source>
</evidence>
<dbReference type="SUPFAM" id="SSF53474">
    <property type="entry name" value="alpha/beta-Hydrolases"/>
    <property type="match status" value="1"/>
</dbReference>
<organism evidence="11 12">
    <name type="scientific">Tribolium castaneum</name>
    <name type="common">Red flour beetle</name>
    <dbReference type="NCBI Taxonomy" id="7070"/>
    <lineage>
        <taxon>Eukaryota</taxon>
        <taxon>Metazoa</taxon>
        <taxon>Ecdysozoa</taxon>
        <taxon>Arthropoda</taxon>
        <taxon>Hexapoda</taxon>
        <taxon>Insecta</taxon>
        <taxon>Pterygota</taxon>
        <taxon>Neoptera</taxon>
        <taxon>Endopterygota</taxon>
        <taxon>Coleoptera</taxon>
        <taxon>Polyphaga</taxon>
        <taxon>Cucujiformia</taxon>
        <taxon>Tenebrionidae</taxon>
        <taxon>Tenebrionidae incertae sedis</taxon>
        <taxon>Tribolium</taxon>
    </lineage>
</organism>
<evidence type="ECO:0000256" key="6">
    <source>
        <dbReference type="ARBA" id="ARBA00023180"/>
    </source>
</evidence>
<dbReference type="InterPro" id="IPR025483">
    <property type="entry name" value="Lipase_euk"/>
</dbReference>
<dbReference type="eggNOG" id="KOG2624">
    <property type="taxonomic scope" value="Eukaryota"/>
</dbReference>
<evidence type="ECO:0000256" key="2">
    <source>
        <dbReference type="ARBA" id="ARBA00022729"/>
    </source>
</evidence>
<dbReference type="EMBL" id="KQ971338">
    <property type="protein sequence ID" value="EFA01620.1"/>
    <property type="molecule type" value="Genomic_DNA"/>
</dbReference>
<dbReference type="GO" id="GO:0016298">
    <property type="term" value="F:lipase activity"/>
    <property type="evidence" value="ECO:0000318"/>
    <property type="project" value="GO_Central"/>
</dbReference>
<keyword evidence="6" id="KW-0325">Glycoprotein</keyword>